<dbReference type="GeneID" id="19400642"/>
<keyword evidence="2" id="KW-1185">Reference proteome</keyword>
<dbReference type="EMBL" id="KB908559">
    <property type="protein sequence ID" value="EOA87896.1"/>
    <property type="molecule type" value="Genomic_DNA"/>
</dbReference>
<reference evidence="1 2" key="1">
    <citation type="journal article" date="2012" name="PLoS Pathog.">
        <title>Diverse lifestyles and strategies of plant pathogenesis encoded in the genomes of eighteen Dothideomycetes fungi.</title>
        <authorList>
            <person name="Ohm R.A."/>
            <person name="Feau N."/>
            <person name="Henrissat B."/>
            <person name="Schoch C.L."/>
            <person name="Horwitz B.A."/>
            <person name="Barry K.W."/>
            <person name="Condon B.J."/>
            <person name="Copeland A.C."/>
            <person name="Dhillon B."/>
            <person name="Glaser F."/>
            <person name="Hesse C.N."/>
            <person name="Kosti I."/>
            <person name="LaButti K."/>
            <person name="Lindquist E.A."/>
            <person name="Lucas S."/>
            <person name="Salamov A.A."/>
            <person name="Bradshaw R.E."/>
            <person name="Ciuffetti L."/>
            <person name="Hamelin R.C."/>
            <person name="Kema G.H.J."/>
            <person name="Lawrence C."/>
            <person name="Scott J.A."/>
            <person name="Spatafora J.W."/>
            <person name="Turgeon B.G."/>
            <person name="de Wit P.J.G.M."/>
            <person name="Zhong S."/>
            <person name="Goodwin S.B."/>
            <person name="Grigoriev I.V."/>
        </authorList>
    </citation>
    <scope>NUCLEOTIDE SEQUENCE [LARGE SCALE GENOMIC DNA]</scope>
    <source>
        <strain evidence="2">28A</strain>
    </source>
</reference>
<evidence type="ECO:0000313" key="1">
    <source>
        <dbReference type="EMBL" id="EOA87896.1"/>
    </source>
</evidence>
<dbReference type="Proteomes" id="UP000016935">
    <property type="component" value="Unassembled WGS sequence"/>
</dbReference>
<dbReference type="RefSeq" id="XP_008024424.1">
    <property type="nucleotide sequence ID" value="XM_008026233.1"/>
</dbReference>
<accession>R0ITB4</accession>
<gene>
    <name evidence="1" type="ORF">SETTUDRAFT_168707</name>
</gene>
<dbReference type="AlphaFoldDB" id="R0ITB4"/>
<organism evidence="1 2">
    <name type="scientific">Exserohilum turcicum (strain 28A)</name>
    <name type="common">Northern leaf blight fungus</name>
    <name type="synonym">Setosphaeria turcica</name>
    <dbReference type="NCBI Taxonomy" id="671987"/>
    <lineage>
        <taxon>Eukaryota</taxon>
        <taxon>Fungi</taxon>
        <taxon>Dikarya</taxon>
        <taxon>Ascomycota</taxon>
        <taxon>Pezizomycotina</taxon>
        <taxon>Dothideomycetes</taxon>
        <taxon>Pleosporomycetidae</taxon>
        <taxon>Pleosporales</taxon>
        <taxon>Pleosporineae</taxon>
        <taxon>Pleosporaceae</taxon>
        <taxon>Exserohilum</taxon>
    </lineage>
</organism>
<evidence type="ECO:0000313" key="2">
    <source>
        <dbReference type="Proteomes" id="UP000016935"/>
    </source>
</evidence>
<reference evidence="1 2" key="2">
    <citation type="journal article" date="2013" name="PLoS Genet.">
        <title>Comparative genome structure, secondary metabolite, and effector coding capacity across Cochliobolus pathogens.</title>
        <authorList>
            <person name="Condon B.J."/>
            <person name="Leng Y."/>
            <person name="Wu D."/>
            <person name="Bushley K.E."/>
            <person name="Ohm R.A."/>
            <person name="Otillar R."/>
            <person name="Martin J."/>
            <person name="Schackwitz W."/>
            <person name="Grimwood J."/>
            <person name="MohdZainudin N."/>
            <person name="Xue C."/>
            <person name="Wang R."/>
            <person name="Manning V.A."/>
            <person name="Dhillon B."/>
            <person name="Tu Z.J."/>
            <person name="Steffenson B.J."/>
            <person name="Salamov A."/>
            <person name="Sun H."/>
            <person name="Lowry S."/>
            <person name="LaButti K."/>
            <person name="Han J."/>
            <person name="Copeland A."/>
            <person name="Lindquist E."/>
            <person name="Barry K."/>
            <person name="Schmutz J."/>
            <person name="Baker S.E."/>
            <person name="Ciuffetti L.M."/>
            <person name="Grigoriev I.V."/>
            <person name="Zhong S."/>
            <person name="Turgeon B.G."/>
        </authorList>
    </citation>
    <scope>NUCLEOTIDE SEQUENCE [LARGE SCALE GENOMIC DNA]</scope>
    <source>
        <strain evidence="2">28A</strain>
    </source>
</reference>
<dbReference type="HOGENOM" id="CLU_2279234_0_0_1"/>
<proteinExistence type="predicted"/>
<protein>
    <submittedName>
        <fullName evidence="1">Uncharacterized protein</fullName>
    </submittedName>
</protein>
<sequence length="102" mass="11315">MDTRALHACSIHRLGVSPPPQRTAHVAIPSARARSFGSQFDTVTRHEHVRSEKKRVLLVVEFRKVLGFRGSELLGSQLVDCTADRYARDHGCLAAYLDDTSA</sequence>
<name>R0ITB4_EXST2</name>